<organism evidence="1 2">
    <name type="scientific">Heyndrickxia coagulans</name>
    <name type="common">Weizmannia coagulans</name>
    <dbReference type="NCBI Taxonomy" id="1398"/>
    <lineage>
        <taxon>Bacteria</taxon>
        <taxon>Bacillati</taxon>
        <taxon>Bacillota</taxon>
        <taxon>Bacilli</taxon>
        <taxon>Bacillales</taxon>
        <taxon>Bacillaceae</taxon>
        <taxon>Heyndrickxia</taxon>
    </lineage>
</organism>
<comment type="caution">
    <text evidence="1">The sequence shown here is derived from an EMBL/GenBank/DDBJ whole genome shotgun (WGS) entry which is preliminary data.</text>
</comment>
<evidence type="ECO:0000313" key="1">
    <source>
        <dbReference type="EMBL" id="KYC69654.1"/>
    </source>
</evidence>
<dbReference type="AlphaFoldDB" id="A0A150KGX7"/>
<protein>
    <submittedName>
        <fullName evidence="1">Uncharacterized protein</fullName>
    </submittedName>
</protein>
<reference evidence="1 2" key="1">
    <citation type="submission" date="2016-01" db="EMBL/GenBank/DDBJ databases">
        <title>Genome Sequences of Twelve Sporeforming Bacillus Species Isolated from Foods.</title>
        <authorList>
            <person name="Berendsen E.M."/>
            <person name="Wells-Bennik M.H."/>
            <person name="Krawcyk A.O."/>
            <person name="De Jong A."/>
            <person name="Holsappel S."/>
            <person name="Eijlander R.T."/>
            <person name="Kuipers O.P."/>
        </authorList>
    </citation>
    <scope>NUCLEOTIDE SEQUENCE [LARGE SCALE GENOMIC DNA]</scope>
    <source>
        <strain evidence="1 2">B4099</strain>
    </source>
</reference>
<sequence length="55" mass="6599">MYACLKGPAFCRGKCFPNFFLPPEKNFLFFCKKYCTKQISGYILYYNRRINDLLL</sequence>
<accession>A0A150KGX7</accession>
<evidence type="ECO:0000313" key="2">
    <source>
        <dbReference type="Proteomes" id="UP000075304"/>
    </source>
</evidence>
<name>A0A150KGX7_HEYCO</name>
<dbReference type="EMBL" id="LQYI01000046">
    <property type="protein sequence ID" value="KYC69654.1"/>
    <property type="molecule type" value="Genomic_DNA"/>
</dbReference>
<dbReference type="Proteomes" id="UP000075304">
    <property type="component" value="Unassembled WGS sequence"/>
</dbReference>
<dbReference type="PATRIC" id="fig|1398.25.peg.2865"/>
<gene>
    <name evidence="1" type="ORF">B4099_0283</name>
</gene>
<proteinExistence type="predicted"/>